<proteinExistence type="predicted"/>
<dbReference type="PANTHER" id="PTHR23198:SF26">
    <property type="entry name" value="NUCLEAR PORE COMPLEX PROTEIN NUP96"/>
    <property type="match status" value="1"/>
</dbReference>
<dbReference type="EMBL" id="SWLB01000018">
    <property type="protein sequence ID" value="KAF3326399.1"/>
    <property type="molecule type" value="Genomic_DNA"/>
</dbReference>
<evidence type="ECO:0000256" key="2">
    <source>
        <dbReference type="ARBA" id="ARBA00022448"/>
    </source>
</evidence>
<dbReference type="InterPro" id="IPR037665">
    <property type="entry name" value="Nucleoporin_S59-like"/>
</dbReference>
<keyword evidence="5" id="KW-0811">Translocation</keyword>
<keyword evidence="7" id="KW-0539">Nucleus</keyword>
<accession>A0A833VJY5</accession>
<dbReference type="Gene3D" id="3.30.1610.10">
    <property type="entry name" value="Peptidase S59, nucleoporin"/>
    <property type="match status" value="1"/>
</dbReference>
<dbReference type="InterPro" id="IPR007230">
    <property type="entry name" value="Nup98_auto-Pept-S59_dom"/>
</dbReference>
<gene>
    <name evidence="10" type="ORF">FCM35_KLT08029</name>
</gene>
<dbReference type="PANTHER" id="PTHR23198">
    <property type="entry name" value="NUCLEOPORIN"/>
    <property type="match status" value="1"/>
</dbReference>
<feature type="domain" description="Peptidase S59" evidence="9">
    <location>
        <begin position="52"/>
        <end position="188"/>
    </location>
</feature>
<evidence type="ECO:0000259" key="9">
    <source>
        <dbReference type="PROSITE" id="PS51434"/>
    </source>
</evidence>
<evidence type="ECO:0000256" key="8">
    <source>
        <dbReference type="SAM" id="MobiDB-lite"/>
    </source>
</evidence>
<comment type="caution">
    <text evidence="10">The sequence shown here is derived from an EMBL/GenBank/DDBJ whole genome shotgun (WGS) entry which is preliminary data.</text>
</comment>
<dbReference type="AlphaFoldDB" id="A0A833VJY5"/>
<keyword evidence="3" id="KW-0509">mRNA transport</keyword>
<dbReference type="SUPFAM" id="SSF82215">
    <property type="entry name" value="C-terminal autoproteolytic domain of nucleoporin nup98"/>
    <property type="match status" value="1"/>
</dbReference>
<organism evidence="10 11">
    <name type="scientific">Carex littledalei</name>
    <dbReference type="NCBI Taxonomy" id="544730"/>
    <lineage>
        <taxon>Eukaryota</taxon>
        <taxon>Viridiplantae</taxon>
        <taxon>Streptophyta</taxon>
        <taxon>Embryophyta</taxon>
        <taxon>Tracheophyta</taxon>
        <taxon>Spermatophyta</taxon>
        <taxon>Magnoliopsida</taxon>
        <taxon>Liliopsida</taxon>
        <taxon>Poales</taxon>
        <taxon>Cyperaceae</taxon>
        <taxon>Cyperoideae</taxon>
        <taxon>Cariceae</taxon>
        <taxon>Carex</taxon>
        <taxon>Carex subgen. Euthyceras</taxon>
    </lineage>
</organism>
<evidence type="ECO:0000256" key="4">
    <source>
        <dbReference type="ARBA" id="ARBA00022927"/>
    </source>
</evidence>
<evidence type="ECO:0000256" key="1">
    <source>
        <dbReference type="ARBA" id="ARBA00004567"/>
    </source>
</evidence>
<feature type="compositionally biased region" description="Polar residues" evidence="8">
    <location>
        <begin position="304"/>
        <end position="324"/>
    </location>
</feature>
<dbReference type="GO" id="GO:0051028">
    <property type="term" value="P:mRNA transport"/>
    <property type="evidence" value="ECO:0007669"/>
    <property type="project" value="UniProtKB-KW"/>
</dbReference>
<dbReference type="Pfam" id="PF12110">
    <property type="entry name" value="Nup96"/>
    <property type="match status" value="1"/>
</dbReference>
<evidence type="ECO:0000256" key="6">
    <source>
        <dbReference type="ARBA" id="ARBA00023132"/>
    </source>
</evidence>
<dbReference type="InterPro" id="IPR021967">
    <property type="entry name" value="Nup98_C"/>
</dbReference>
<dbReference type="GO" id="GO:0015031">
    <property type="term" value="P:protein transport"/>
    <property type="evidence" value="ECO:0007669"/>
    <property type="project" value="UniProtKB-KW"/>
</dbReference>
<sequence>MVYLLPIPNLLSKLNLGASHEIDGSKRSNSYSSCCADRFSIYGDASLPILNSIDYYTLPSLEELYRMEHIDPGYCSQVADFEIGRVAYGRIKFTGFTDIRWINLDETVNFSYNSVTVYKDEVNKPPLGHGLNKPAEVTLILHPRLQISSDSECLDLENKLKACNEKQGARFISFDSSNGEWRFMVDHFSRFGLDDLDEDEEDEDMDHFQTRPISIVNDPISNDGYVSELSHSLPANLRLDPVKMQETRMLMLSDLDEEEDFRSPLIQLPSNRKYNLNPATGRKKALDSFSPTIKGKGLAFGSPVQGSAQQSKENFFSPSTSKSPTQPLLEYNVGKSDLSPSSSIFLTGQNKGPPVRLSKVVGFKLEEEHLHETPVSCNTLTNCVVDAALFMGQSFRVGWGPNGLLLHSGCPVRDQGWSLSSVIHIERVASDRAARDKNGVINKELVDLCFSSPMEFHKSLPHEFEEIERGSHKLTLYKVVADQSMLQFICRSYVEMLEKQHGVNDVPNSSRTLLVHTISVWELIRVLFFEGDATNTQLDLTDDDMVLDAGTRVGPHEPDEEALPFAHRAGFSYWLQESVVNRVDEDMNCLTDDCYLEQILVLLTGRQLDQAVELAVSRGDVRLGILISQAGGSIINRTDMSQQLDLWRINGLDFDLIEQNRLKIYELLSGNVHTALQDQSVDWKRYLGMVLWYQLVPDTTIPVVINTYQQLLNEGKVPYPVPVYIDEGPLDEAPITEERFDMLYYLMLLHANNEEEGLDDLVKAMLSALSSSHDPLDHHMIWHQRSVLEAICVVESTDLHLLDMSFVNQLLGLGLCHWAIYVVMHMPCVPSVPYFHEKVVREVLLQHVELWSRDDVQRKFLEEHGVPSEWMHEALVRVRFHAIYYEYNGDKQRALENYIGCANWRRAHSIFMTLIAHAMFLNGKHSEIWRITSSMEAYKDEISDWDLGAGIYLDFYDLRSSMKEEVIMSDTDPLEKKKEACKSLFDRLNDSLIVWGARIPVEARATYSKMAEELNSLLVSTPAGNSTPDVQMSCFDTMLGAPLPEDQRSAHLQEAISVFTYLLSDDSGP</sequence>
<evidence type="ECO:0000256" key="7">
    <source>
        <dbReference type="ARBA" id="ARBA00023242"/>
    </source>
</evidence>
<feature type="region of interest" description="Disordered" evidence="8">
    <location>
        <begin position="300"/>
        <end position="324"/>
    </location>
</feature>
<name>A0A833VJY5_9POAL</name>
<dbReference type="GO" id="GO:0005643">
    <property type="term" value="C:nuclear pore"/>
    <property type="evidence" value="ECO:0007669"/>
    <property type="project" value="UniProtKB-SubCell"/>
</dbReference>
<dbReference type="PROSITE" id="PS51434">
    <property type="entry name" value="NUP_C"/>
    <property type="match status" value="1"/>
</dbReference>
<dbReference type="Pfam" id="PF04096">
    <property type="entry name" value="Nucleoporin2"/>
    <property type="match status" value="1"/>
</dbReference>
<dbReference type="GO" id="GO:0017056">
    <property type="term" value="F:structural constituent of nuclear pore"/>
    <property type="evidence" value="ECO:0007669"/>
    <property type="project" value="InterPro"/>
</dbReference>
<dbReference type="Proteomes" id="UP000623129">
    <property type="component" value="Unassembled WGS sequence"/>
</dbReference>
<evidence type="ECO:0000313" key="11">
    <source>
        <dbReference type="Proteomes" id="UP000623129"/>
    </source>
</evidence>
<keyword evidence="11" id="KW-1185">Reference proteome</keyword>
<keyword evidence="2" id="KW-0813">Transport</keyword>
<dbReference type="Gene3D" id="1.25.40.690">
    <property type="match status" value="1"/>
</dbReference>
<evidence type="ECO:0000256" key="3">
    <source>
        <dbReference type="ARBA" id="ARBA00022816"/>
    </source>
</evidence>
<keyword evidence="6" id="KW-0906">Nuclear pore complex</keyword>
<keyword evidence="4" id="KW-0653">Protein transport</keyword>
<reference evidence="10" key="1">
    <citation type="submission" date="2020-01" db="EMBL/GenBank/DDBJ databases">
        <title>Genome sequence of Kobresia littledalei, the first chromosome-level genome in the family Cyperaceae.</title>
        <authorList>
            <person name="Qu G."/>
        </authorList>
    </citation>
    <scope>NUCLEOTIDE SEQUENCE</scope>
    <source>
        <strain evidence="10">C.B.Clarke</strain>
        <tissue evidence="10">Leaf</tissue>
    </source>
</reference>
<comment type="subcellular location">
    <subcellularLocation>
        <location evidence="1">Nucleus</location>
        <location evidence="1">Nuclear pore complex</location>
    </subcellularLocation>
</comment>
<evidence type="ECO:0000313" key="10">
    <source>
        <dbReference type="EMBL" id="KAF3326399.1"/>
    </source>
</evidence>
<evidence type="ECO:0000256" key="5">
    <source>
        <dbReference type="ARBA" id="ARBA00023010"/>
    </source>
</evidence>
<protein>
    <submittedName>
        <fullName evidence="10">Nuclear pore complex protein Nup96 isoform X1</fullName>
    </submittedName>
</protein>
<dbReference type="OrthoDB" id="3797628at2759"/>
<dbReference type="InterPro" id="IPR036903">
    <property type="entry name" value="Nup98_auto-Pept-S59_dom_sf"/>
</dbReference>